<organism evidence="1 2">
    <name type="scientific">Pristionchus pacificus</name>
    <name type="common">Parasitic nematode worm</name>
    <dbReference type="NCBI Taxonomy" id="54126"/>
    <lineage>
        <taxon>Eukaryota</taxon>
        <taxon>Metazoa</taxon>
        <taxon>Ecdysozoa</taxon>
        <taxon>Nematoda</taxon>
        <taxon>Chromadorea</taxon>
        <taxon>Rhabditida</taxon>
        <taxon>Rhabditina</taxon>
        <taxon>Diplogasteromorpha</taxon>
        <taxon>Diplogasteroidea</taxon>
        <taxon>Neodiplogasteridae</taxon>
        <taxon>Pristionchus</taxon>
    </lineage>
</organism>
<name>A0A2A6C2B8_PRIPA</name>
<gene>
    <name evidence="1" type="primary">WBGene00278935</name>
</gene>
<reference evidence="2" key="1">
    <citation type="journal article" date="2008" name="Nat. Genet.">
        <title>The Pristionchus pacificus genome provides a unique perspective on nematode lifestyle and parasitism.</title>
        <authorList>
            <person name="Dieterich C."/>
            <person name="Clifton S.W."/>
            <person name="Schuster L.N."/>
            <person name="Chinwalla A."/>
            <person name="Delehaunty K."/>
            <person name="Dinkelacker I."/>
            <person name="Fulton L."/>
            <person name="Fulton R."/>
            <person name="Godfrey J."/>
            <person name="Minx P."/>
            <person name="Mitreva M."/>
            <person name="Roeseler W."/>
            <person name="Tian H."/>
            <person name="Witte H."/>
            <person name="Yang S.P."/>
            <person name="Wilson R.K."/>
            <person name="Sommer R.J."/>
        </authorList>
    </citation>
    <scope>NUCLEOTIDE SEQUENCE [LARGE SCALE GENOMIC DNA]</scope>
    <source>
        <strain evidence="2">PS312</strain>
    </source>
</reference>
<dbReference type="AlphaFoldDB" id="A0A2A6C2B8"/>
<evidence type="ECO:0000313" key="1">
    <source>
        <dbReference type="EnsemblMetazoa" id="PPA40566.1"/>
    </source>
</evidence>
<dbReference type="InterPro" id="IPR052860">
    <property type="entry name" value="NRL-GPCR1"/>
</dbReference>
<dbReference type="Proteomes" id="UP000005239">
    <property type="component" value="Unassembled WGS sequence"/>
</dbReference>
<protein>
    <submittedName>
        <fullName evidence="1">Uncharacterized protein</fullName>
    </submittedName>
</protein>
<dbReference type="PANTHER" id="PTHR47521:SF7">
    <property type="entry name" value="SERPENTINE RECEPTOR CLASS EPSILON-6"/>
    <property type="match status" value="1"/>
</dbReference>
<accession>A0A2A6C2B8</accession>
<dbReference type="PANTHER" id="PTHR47521">
    <property type="entry name" value="SERPENTINE RECEPTOR, CLASS E (EPSILON)-RELATED"/>
    <property type="match status" value="1"/>
</dbReference>
<accession>A0A8R1UZI2</accession>
<reference evidence="1" key="2">
    <citation type="submission" date="2022-06" db="UniProtKB">
        <authorList>
            <consortium name="EnsemblMetazoa"/>
        </authorList>
    </citation>
    <scope>IDENTIFICATION</scope>
    <source>
        <strain evidence="1">PS312</strain>
    </source>
</reference>
<keyword evidence="2" id="KW-1185">Reference proteome</keyword>
<evidence type="ECO:0000313" key="2">
    <source>
        <dbReference type="Proteomes" id="UP000005239"/>
    </source>
</evidence>
<proteinExistence type="predicted"/>
<sequence>MVDMYHAIEEDPSWANVTIPFNGTATAISPLFYQIPRVSVHLLSTAANGLCIVRFWQHQPRFPKVMIYTMNGCFVVIGALGIPELLRDIHLLEFANGTVLLIITVLIPRCLTFVVWTSSLSIQRFIVKFTLNAAATEFVNSPLMIVLTCLFNIVISFVVFFTYTFVLFAVDGYIAGLIGMLIPVAYAAIGFLASDRNISDLTFYSSTQIDDKFTKVERLTVTPVIDTSANVISSLRLYQRSSMVINFTMIIVFVFMCGLILNTVAASMGGLIISLFLTISLASQQRRRHRSDAVREIRIIVCHIWFRYATAIVGRLILIYYQIFSISWTGSCTGYLTSLYEKQRIITVAIAVISISTVELLGNFAAYLYAYELLTIQQHYILLFGYAWGSAICITFICVVNLRIMKDLKKGARIDSYSINRTYQIRENLKVIENLIQFVGPTVILNIPCFLFYGMYAFLPQRLHTYRYFGAEFYDVSTVLYGIAYTMIMNIRLLDLTGREIKEKSSTPEGDIYFMQLNAQFKLPLTNQ</sequence>
<dbReference type="EnsemblMetazoa" id="PPA40566.1">
    <property type="protein sequence ID" value="PPA40566.1"/>
    <property type="gene ID" value="WBGene00278935"/>
</dbReference>